<gene>
    <name evidence="12" type="ORF">BB934_32555</name>
</gene>
<dbReference type="KEGG" id="moc:BB934_32555"/>
<dbReference type="OrthoDB" id="9809206at2"/>
<comment type="subcellular location">
    <subcellularLocation>
        <location evidence="10">Cell inner membrane</location>
        <topology evidence="10">Multi-pass membrane protein</topology>
    </subcellularLocation>
    <subcellularLocation>
        <location evidence="1">Cell membrane</location>
        <topology evidence="1">Multi-pass membrane protein</topology>
    </subcellularLocation>
</comment>
<sequence>MTATIQTLLLLLVVLVVVAILARRLNTAPSILLVIAGIGFALVPGLPQIELAPELVLLGILPPLIYSAGVAMSWREFRFNLRPITLLAFGCVIFTTCAVAVTVHWLLGIPLAVAFVLGAIVAPPDVVAPLAIAKRLGLPRRLLVVLEGEGLANDATALILYRFAIAAVSTGLFSLGQAAGTFAVIVVGEIGYGIAVGWLSLRLRRWARDARVEITLSLMTPYVAFWAPEHLGGSGVLATVAAGLFVSWNGPLLIPAATRLQGIFFWDLIVYWLEGFVFLVTGLQARTLLEQGDTFLLRDLVLAVLITTAVVIIARFLWVFPAVYLPRWLSSSLARRDPSPHWQYAFVLAFVGIRGVVSLAAALAIPLTTATGTPFPLRDLILSITFGVIIITLVGQGLLLPSVVRWLGLSNDTIDERQREHEAELAARAEALALVQCRLDQRAADGQIPPEALATLRARHEYRVGRLPGNMADRPDTDFVAAELRMELITAEREFIYRLLQEGRITDEGRRRIERELDLEEASVACKREGGVELPL</sequence>
<feature type="domain" description="Cation/H+ exchanger transmembrane" evidence="11">
    <location>
        <begin position="13"/>
        <end position="406"/>
    </location>
</feature>
<keyword evidence="8 10" id="KW-0472">Membrane</keyword>
<evidence type="ECO:0000256" key="4">
    <source>
        <dbReference type="ARBA" id="ARBA00022692"/>
    </source>
</evidence>
<organism evidence="12">
    <name type="scientific">Microvirga ossetica</name>
    <dbReference type="NCBI Taxonomy" id="1882682"/>
    <lineage>
        <taxon>Bacteria</taxon>
        <taxon>Pseudomonadati</taxon>
        <taxon>Pseudomonadota</taxon>
        <taxon>Alphaproteobacteria</taxon>
        <taxon>Hyphomicrobiales</taxon>
        <taxon>Methylobacteriaceae</taxon>
        <taxon>Microvirga</taxon>
    </lineage>
</organism>
<keyword evidence="12" id="KW-0614">Plasmid</keyword>
<dbReference type="Pfam" id="PF00999">
    <property type="entry name" value="Na_H_Exchanger"/>
    <property type="match status" value="1"/>
</dbReference>
<dbReference type="InterPro" id="IPR006153">
    <property type="entry name" value="Cation/H_exchanger_TM"/>
</dbReference>
<evidence type="ECO:0000256" key="6">
    <source>
        <dbReference type="ARBA" id="ARBA00023053"/>
    </source>
</evidence>
<dbReference type="Gene3D" id="6.10.140.1330">
    <property type="match status" value="1"/>
</dbReference>
<feature type="transmembrane region" description="Helical" evidence="10">
    <location>
        <begin position="268"/>
        <end position="289"/>
    </location>
</feature>
<geneLocation type="plasmid" evidence="12">
    <name>unnamed1</name>
</geneLocation>
<feature type="transmembrane region" description="Helical" evidence="10">
    <location>
        <begin position="30"/>
        <end position="49"/>
    </location>
</feature>
<feature type="transmembrane region" description="Helical" evidence="10">
    <location>
        <begin position="113"/>
        <end position="133"/>
    </location>
</feature>
<dbReference type="GO" id="GO:0098719">
    <property type="term" value="P:sodium ion import across plasma membrane"/>
    <property type="evidence" value="ECO:0007669"/>
    <property type="project" value="TreeGrafter"/>
</dbReference>
<dbReference type="PANTHER" id="PTHR10110:SF86">
    <property type="entry name" value="SODIUM_HYDROGEN EXCHANGER 7"/>
    <property type="match status" value="1"/>
</dbReference>
<feature type="transmembrane region" description="Helical" evidence="10">
    <location>
        <begin position="6"/>
        <end position="23"/>
    </location>
</feature>
<comment type="function">
    <text evidence="10">Na(+)/H(+) antiporter that extrudes sodium in exchange for external protons.</text>
</comment>
<dbReference type="GO" id="GO:0015385">
    <property type="term" value="F:sodium:proton antiporter activity"/>
    <property type="evidence" value="ECO:0007669"/>
    <property type="project" value="InterPro"/>
</dbReference>
<evidence type="ECO:0000313" key="12">
    <source>
        <dbReference type="EMBL" id="ANY82953.1"/>
    </source>
</evidence>
<keyword evidence="10" id="KW-0050">Antiport</keyword>
<keyword evidence="2 10" id="KW-0813">Transport</keyword>
<feature type="transmembrane region" description="Helical" evidence="10">
    <location>
        <begin position="86"/>
        <end position="107"/>
    </location>
</feature>
<dbReference type="InterPro" id="IPR018422">
    <property type="entry name" value="Cation/H_exchanger_CPA1"/>
</dbReference>
<evidence type="ECO:0000256" key="7">
    <source>
        <dbReference type="ARBA" id="ARBA00023065"/>
    </source>
</evidence>
<evidence type="ECO:0000256" key="10">
    <source>
        <dbReference type="RuleBase" id="RU366002"/>
    </source>
</evidence>
<evidence type="ECO:0000256" key="3">
    <source>
        <dbReference type="ARBA" id="ARBA00022475"/>
    </source>
</evidence>
<evidence type="ECO:0000256" key="9">
    <source>
        <dbReference type="ARBA" id="ARBA00023201"/>
    </source>
</evidence>
<dbReference type="AlphaFoldDB" id="A0A1B2ESJ8"/>
<evidence type="ECO:0000256" key="5">
    <source>
        <dbReference type="ARBA" id="ARBA00022989"/>
    </source>
</evidence>
<name>A0A1B2ESJ8_9HYPH</name>
<dbReference type="NCBIfam" id="TIGR00831">
    <property type="entry name" value="a_cpa1"/>
    <property type="match status" value="1"/>
</dbReference>
<feature type="transmembrane region" description="Helical" evidence="10">
    <location>
        <begin position="182"/>
        <end position="201"/>
    </location>
</feature>
<feature type="transmembrane region" description="Helical" evidence="10">
    <location>
        <begin position="159"/>
        <end position="176"/>
    </location>
</feature>
<feature type="transmembrane region" description="Helical" evidence="10">
    <location>
        <begin position="344"/>
        <end position="368"/>
    </location>
</feature>
<keyword evidence="7 10" id="KW-0406">Ion transport</keyword>
<dbReference type="GO" id="GO:0015386">
    <property type="term" value="F:potassium:proton antiporter activity"/>
    <property type="evidence" value="ECO:0007669"/>
    <property type="project" value="TreeGrafter"/>
</dbReference>
<dbReference type="GO" id="GO:0005886">
    <property type="term" value="C:plasma membrane"/>
    <property type="evidence" value="ECO:0007669"/>
    <property type="project" value="UniProtKB-SubCell"/>
</dbReference>
<feature type="transmembrane region" description="Helical" evidence="10">
    <location>
        <begin position="301"/>
        <end position="324"/>
    </location>
</feature>
<feature type="transmembrane region" description="Helical" evidence="10">
    <location>
        <begin position="55"/>
        <end position="74"/>
    </location>
</feature>
<evidence type="ECO:0000256" key="2">
    <source>
        <dbReference type="ARBA" id="ARBA00022448"/>
    </source>
</evidence>
<keyword evidence="6 10" id="KW-0915">Sodium</keyword>
<keyword evidence="5 10" id="KW-1133">Transmembrane helix</keyword>
<keyword evidence="3" id="KW-1003">Cell membrane</keyword>
<dbReference type="InterPro" id="IPR004705">
    <property type="entry name" value="Cation/H_exchanger_CPA1_bac"/>
</dbReference>
<dbReference type="GO" id="GO:0051453">
    <property type="term" value="P:regulation of intracellular pH"/>
    <property type="evidence" value="ECO:0007669"/>
    <property type="project" value="TreeGrafter"/>
</dbReference>
<protein>
    <submittedName>
        <fullName evidence="12">Na+/H+ antiporter</fullName>
    </submittedName>
</protein>
<keyword evidence="4 10" id="KW-0812">Transmembrane</keyword>
<accession>A0A1B2ESJ8</accession>
<evidence type="ECO:0000256" key="1">
    <source>
        <dbReference type="ARBA" id="ARBA00004651"/>
    </source>
</evidence>
<comment type="similarity">
    <text evidence="10">Belongs to the monovalent cation:proton antiporter 1 (CPA1) transporter (TC 2.A.36) family.</text>
</comment>
<keyword evidence="9 10" id="KW-0739">Sodium transport</keyword>
<dbReference type="RefSeq" id="WP_099514041.1">
    <property type="nucleotide sequence ID" value="NZ_CP016617.1"/>
</dbReference>
<keyword evidence="10" id="KW-0997">Cell inner membrane</keyword>
<reference evidence="12" key="1">
    <citation type="submission" date="2016-07" db="EMBL/GenBank/DDBJ databases">
        <title>Microvirga ossetica sp. nov. a new species of rhizobia isolated from root nodules of the legume species Vicia alpestris Steven originated from North Ossetia region in the Caucasus.</title>
        <authorList>
            <person name="Safronova V.I."/>
            <person name="Kuznetsova I.G."/>
            <person name="Sazanova A.L."/>
            <person name="Belimov A."/>
            <person name="Andronov E."/>
            <person name="Osledkin Y.S."/>
            <person name="Onishchuk O.P."/>
            <person name="Kurchak O.N."/>
            <person name="Shaposhnikov A.I."/>
            <person name="Willems A."/>
            <person name="Tikhonovich I.A."/>
        </authorList>
    </citation>
    <scope>NUCLEOTIDE SEQUENCE [LARGE SCALE GENOMIC DNA]</scope>
    <source>
        <strain evidence="12">V5/3M</strain>
        <plasmid evidence="12">unnamed1</plasmid>
    </source>
</reference>
<proteinExistence type="inferred from homology"/>
<evidence type="ECO:0000256" key="8">
    <source>
        <dbReference type="ARBA" id="ARBA00023136"/>
    </source>
</evidence>
<feature type="transmembrane region" description="Helical" evidence="10">
    <location>
        <begin position="380"/>
        <end position="400"/>
    </location>
</feature>
<evidence type="ECO:0000259" key="11">
    <source>
        <dbReference type="Pfam" id="PF00999"/>
    </source>
</evidence>
<dbReference type="PANTHER" id="PTHR10110">
    <property type="entry name" value="SODIUM/HYDROGEN EXCHANGER"/>
    <property type="match status" value="1"/>
</dbReference>
<dbReference type="EMBL" id="CP016617">
    <property type="protein sequence ID" value="ANY82953.1"/>
    <property type="molecule type" value="Genomic_DNA"/>
</dbReference>